<dbReference type="EMBL" id="BAABWN010000006">
    <property type="protein sequence ID" value="GAA6168379.1"/>
    <property type="molecule type" value="Genomic_DNA"/>
</dbReference>
<feature type="domain" description="DUF4132" evidence="1">
    <location>
        <begin position="15"/>
        <end position="192"/>
    </location>
</feature>
<protein>
    <recommendedName>
        <fullName evidence="1">DUF4132 domain-containing protein</fullName>
    </recommendedName>
</protein>
<dbReference type="Proteomes" id="UP001465153">
    <property type="component" value="Unassembled WGS sequence"/>
</dbReference>
<reference evidence="2 3" key="1">
    <citation type="submission" date="2024-04" db="EMBL/GenBank/DDBJ databases">
        <title>Draft genome sequence of Sessilibacter corallicola NBRC 116591.</title>
        <authorList>
            <person name="Miyakawa T."/>
            <person name="Kusuya Y."/>
            <person name="Miura T."/>
        </authorList>
    </citation>
    <scope>NUCLEOTIDE SEQUENCE [LARGE SCALE GENOMIC DNA]</scope>
    <source>
        <strain evidence="2 3">KU-00831-HH</strain>
    </source>
</reference>
<sequence>MRLIRGSYIKPDGTSSVSPPKSLKEEFPENLKSFKKDVKSIQAMIADRVKKLGDVYRQDYSVSYSFWTKVYVDNALMAIATKNLLWVINGSAGTQVARWNDGQFVGADNNPVAVSGQDTLSLWHPVNASEQELERWQRVYFANNLQQPFKQLFREFYRKPDSDNIADSDMANFSGYLLKKDTVAALAKTQGWTTTGLSSEDSDRVSFKFQDSQLVAEFLVEEKYLDEYSKVRGSAHIVSKGLQFVSGKKGVALQSIPATYFSEIMRDIDLFVAKSLLYLDVEEERNYENTAKWYWSPQFDFRLNFLMRICTAEGVDNKFQFEKPFIFIKNSKGVTRIHVGFGHIYADDLTFEGNVADYKPKKGRKIRFLPGLDDGFIEKLYGKVMDSINE</sequence>
<gene>
    <name evidence="2" type="ORF">NBRC116591_21900</name>
</gene>
<evidence type="ECO:0000313" key="3">
    <source>
        <dbReference type="Proteomes" id="UP001465153"/>
    </source>
</evidence>
<dbReference type="Pfam" id="PF13569">
    <property type="entry name" value="DUF4132"/>
    <property type="match status" value="1"/>
</dbReference>
<evidence type="ECO:0000259" key="1">
    <source>
        <dbReference type="Pfam" id="PF13569"/>
    </source>
</evidence>
<proteinExistence type="predicted"/>
<evidence type="ECO:0000313" key="2">
    <source>
        <dbReference type="EMBL" id="GAA6168379.1"/>
    </source>
</evidence>
<dbReference type="InterPro" id="IPR025406">
    <property type="entry name" value="DUF4132"/>
</dbReference>
<keyword evidence="3" id="KW-1185">Reference proteome</keyword>
<name>A0ABQ0A9P3_9GAMM</name>
<organism evidence="2 3">
    <name type="scientific">Sessilibacter corallicola</name>
    <dbReference type="NCBI Taxonomy" id="2904075"/>
    <lineage>
        <taxon>Bacteria</taxon>
        <taxon>Pseudomonadati</taxon>
        <taxon>Pseudomonadota</taxon>
        <taxon>Gammaproteobacteria</taxon>
        <taxon>Cellvibrionales</taxon>
        <taxon>Cellvibrionaceae</taxon>
        <taxon>Sessilibacter</taxon>
    </lineage>
</organism>
<comment type="caution">
    <text evidence="2">The sequence shown here is derived from an EMBL/GenBank/DDBJ whole genome shotgun (WGS) entry which is preliminary data.</text>
</comment>
<accession>A0ABQ0A9P3</accession>
<dbReference type="RefSeq" id="WP_353303066.1">
    <property type="nucleotide sequence ID" value="NZ_BAABWN010000006.1"/>
</dbReference>